<evidence type="ECO:0000256" key="2">
    <source>
        <dbReference type="SAM" id="SignalP"/>
    </source>
</evidence>
<accession>A0A6S6SX50</accession>
<feature type="chain" id="PRO_5027583885" description="Arginine/ornithine antiporter ArcD" evidence="2">
    <location>
        <begin position="23"/>
        <end position="96"/>
    </location>
</feature>
<evidence type="ECO:0000256" key="1">
    <source>
        <dbReference type="SAM" id="Phobius"/>
    </source>
</evidence>
<gene>
    <name evidence="3" type="ORF">HELGO_WM18334</name>
</gene>
<evidence type="ECO:0008006" key="4">
    <source>
        <dbReference type="Google" id="ProtNLM"/>
    </source>
</evidence>
<keyword evidence="1" id="KW-0812">Transmembrane</keyword>
<keyword evidence="2" id="KW-0732">Signal</keyword>
<sequence>MLKKVITTTALATVLLTNSISANELGTQGFSPDTAKVEAFQGIPSQGLNSSELNEQGEAWWMVGVGIVAGGVWLGKYAHQKMQSRYGNEYYKNPYR</sequence>
<protein>
    <recommendedName>
        <fullName evidence="4">Arginine/ornithine antiporter ArcD</fullName>
    </recommendedName>
</protein>
<organism evidence="3">
    <name type="scientific">uncultured Sulfurovum sp</name>
    <dbReference type="NCBI Taxonomy" id="269237"/>
    <lineage>
        <taxon>Bacteria</taxon>
        <taxon>Pseudomonadati</taxon>
        <taxon>Campylobacterota</taxon>
        <taxon>Epsilonproteobacteria</taxon>
        <taxon>Campylobacterales</taxon>
        <taxon>Sulfurovaceae</taxon>
        <taxon>Sulfurovum</taxon>
        <taxon>environmental samples</taxon>
    </lineage>
</organism>
<reference evidence="3" key="1">
    <citation type="submission" date="2020-01" db="EMBL/GenBank/DDBJ databases">
        <authorList>
            <person name="Meier V. D."/>
            <person name="Meier V D."/>
        </authorList>
    </citation>
    <scope>NUCLEOTIDE SEQUENCE</scope>
    <source>
        <strain evidence="3">HLG_WM_MAG_03</strain>
    </source>
</reference>
<dbReference type="AlphaFoldDB" id="A0A6S6SX50"/>
<feature type="transmembrane region" description="Helical" evidence="1">
    <location>
        <begin position="59"/>
        <end position="78"/>
    </location>
</feature>
<keyword evidence="1" id="KW-0472">Membrane</keyword>
<dbReference type="EMBL" id="CACVAR010000249">
    <property type="protein sequence ID" value="CAA6815220.1"/>
    <property type="molecule type" value="Genomic_DNA"/>
</dbReference>
<name>A0A6S6SX50_9BACT</name>
<feature type="signal peptide" evidence="2">
    <location>
        <begin position="1"/>
        <end position="22"/>
    </location>
</feature>
<evidence type="ECO:0000313" key="3">
    <source>
        <dbReference type="EMBL" id="CAA6815220.1"/>
    </source>
</evidence>
<keyword evidence="1" id="KW-1133">Transmembrane helix</keyword>
<proteinExistence type="predicted"/>